<evidence type="ECO:0000313" key="6">
    <source>
        <dbReference type="EMBL" id="ALL56347.1"/>
    </source>
</evidence>
<dbReference type="InterPro" id="IPR005630">
    <property type="entry name" value="Terpene_synthase_metal-bd"/>
</dbReference>
<dbReference type="Gene3D" id="1.50.10.130">
    <property type="entry name" value="Terpene synthase, N-terminal domain"/>
    <property type="match status" value="1"/>
</dbReference>
<dbReference type="SUPFAM" id="SSF48576">
    <property type="entry name" value="Terpenoid synthases"/>
    <property type="match status" value="1"/>
</dbReference>
<dbReference type="GO" id="GO:0016102">
    <property type="term" value="P:diterpenoid biosynthetic process"/>
    <property type="evidence" value="ECO:0007669"/>
    <property type="project" value="InterPro"/>
</dbReference>
<accession>A0A109P1X1</accession>
<dbReference type="AlphaFoldDB" id="A0A109P1X1"/>
<dbReference type="FunFam" id="1.10.600.10:FF:000007">
    <property type="entry name" value="Isoprene synthase, chloroplastic"/>
    <property type="match status" value="1"/>
</dbReference>
<organism evidence="6">
    <name type="scientific">Camptotheca acuminata</name>
    <name type="common">Happy tree</name>
    <dbReference type="NCBI Taxonomy" id="16922"/>
    <lineage>
        <taxon>Eukaryota</taxon>
        <taxon>Viridiplantae</taxon>
        <taxon>Streptophyta</taxon>
        <taxon>Embryophyta</taxon>
        <taxon>Tracheophyta</taxon>
        <taxon>Spermatophyta</taxon>
        <taxon>Magnoliopsida</taxon>
        <taxon>eudicotyledons</taxon>
        <taxon>Gunneridae</taxon>
        <taxon>Pentapetalae</taxon>
        <taxon>asterids</taxon>
        <taxon>Cornales</taxon>
        <taxon>Nyssaceae</taxon>
        <taxon>Camptotheca</taxon>
    </lineage>
</organism>
<dbReference type="SFLD" id="SFLDS00005">
    <property type="entry name" value="Isoprenoid_Synthase_Type_I"/>
    <property type="match status" value="1"/>
</dbReference>
<proteinExistence type="evidence at transcript level"/>
<feature type="domain" description="Terpene synthase N-terminal" evidence="4">
    <location>
        <begin position="87"/>
        <end position="230"/>
    </location>
</feature>
<dbReference type="GO" id="GO:0016787">
    <property type="term" value="F:hydrolase activity"/>
    <property type="evidence" value="ECO:0007669"/>
    <property type="project" value="UniProtKB-KW"/>
</dbReference>
<dbReference type="PANTHER" id="PTHR31225:SF137">
    <property type="entry name" value="TERPENE SYNTHASE 11-RELATED"/>
    <property type="match status" value="1"/>
</dbReference>
<keyword evidence="2" id="KW-0479">Metal-binding</keyword>
<dbReference type="FunFam" id="1.50.10.130:FF:000001">
    <property type="entry name" value="Isoprene synthase, chloroplastic"/>
    <property type="match status" value="1"/>
</dbReference>
<dbReference type="GO" id="GO:0000287">
    <property type="term" value="F:magnesium ion binding"/>
    <property type="evidence" value="ECO:0007669"/>
    <property type="project" value="InterPro"/>
</dbReference>
<evidence type="ECO:0000256" key="3">
    <source>
        <dbReference type="ARBA" id="ARBA00022842"/>
    </source>
</evidence>
<dbReference type="Pfam" id="PF01397">
    <property type="entry name" value="Terpene_synth"/>
    <property type="match status" value="1"/>
</dbReference>
<keyword evidence="3" id="KW-0460">Magnesium</keyword>
<dbReference type="InterPro" id="IPR034741">
    <property type="entry name" value="Terpene_cyclase-like_1_C"/>
</dbReference>
<dbReference type="InterPro" id="IPR008949">
    <property type="entry name" value="Isoprenoid_synthase_dom_sf"/>
</dbReference>
<dbReference type="InterPro" id="IPR036965">
    <property type="entry name" value="Terpene_synth_N_sf"/>
</dbReference>
<reference evidence="6" key="1">
    <citation type="submission" date="2015-09" db="EMBL/GenBank/DDBJ databases">
        <title>Functional characterization of geraniol synthase-encoding gene from Camptotheca acuminata, a camptothecin-producing plant, and its application in production of geraniol in Escherichia coli.</title>
        <authorList>
            <person name="Chen F."/>
            <person name="Li W."/>
            <person name="Jiang L."/>
            <person name="Pu X."/>
            <person name="Yang Y."/>
            <person name="Zhang G."/>
            <person name="Luo Y."/>
        </authorList>
    </citation>
    <scope>NUCLEOTIDE SEQUENCE</scope>
</reference>
<dbReference type="BRENDA" id="3.1.7.11">
    <property type="organism ID" value="7029"/>
</dbReference>
<comment type="cofactor">
    <cofactor evidence="1">
        <name>Mg(2+)</name>
        <dbReference type="ChEBI" id="CHEBI:18420"/>
    </cofactor>
</comment>
<dbReference type="SMR" id="A0A109P1X1"/>
<evidence type="ECO:0000256" key="2">
    <source>
        <dbReference type="ARBA" id="ARBA00022723"/>
    </source>
</evidence>
<dbReference type="InterPro" id="IPR001906">
    <property type="entry name" value="Terpene_synth_N"/>
</dbReference>
<dbReference type="EC" id="3.1.7.11" evidence="6"/>
<dbReference type="GO" id="GO:0010333">
    <property type="term" value="F:terpene synthase activity"/>
    <property type="evidence" value="ECO:0007669"/>
    <property type="project" value="InterPro"/>
</dbReference>
<dbReference type="CDD" id="cd00684">
    <property type="entry name" value="Terpene_cyclase_plant_C1"/>
    <property type="match status" value="1"/>
</dbReference>
<gene>
    <name evidence="6" type="primary">GES</name>
</gene>
<dbReference type="InterPro" id="IPR044814">
    <property type="entry name" value="Terpene_cyclase_plant_C1"/>
</dbReference>
<dbReference type="SFLD" id="SFLDG01019">
    <property type="entry name" value="Terpene_Cyclase_Like_1_C_Termi"/>
    <property type="match status" value="1"/>
</dbReference>
<dbReference type="Gene3D" id="1.10.600.10">
    <property type="entry name" value="Farnesyl Diphosphate Synthase"/>
    <property type="match status" value="1"/>
</dbReference>
<dbReference type="SUPFAM" id="SSF48239">
    <property type="entry name" value="Terpenoid cyclases/Protein prenyltransferases"/>
    <property type="match status" value="1"/>
</dbReference>
<dbReference type="InterPro" id="IPR050148">
    <property type="entry name" value="Terpene_synthase-like"/>
</dbReference>
<dbReference type="PANTHER" id="PTHR31225">
    <property type="entry name" value="OS04G0344100 PROTEIN-RELATED"/>
    <property type="match status" value="1"/>
</dbReference>
<dbReference type="EMBL" id="KT633829">
    <property type="protein sequence ID" value="ALL56347.1"/>
    <property type="molecule type" value="mRNA"/>
</dbReference>
<feature type="domain" description="Terpene synthase metal-binding" evidence="5">
    <location>
        <begin position="300"/>
        <end position="540"/>
    </location>
</feature>
<dbReference type="InterPro" id="IPR008930">
    <property type="entry name" value="Terpenoid_cyclase/PrenylTrfase"/>
</dbReference>
<protein>
    <submittedName>
        <fullName evidence="6">Geraniol synthase</fullName>
        <ecNumber evidence="6">3.1.7.11</ecNumber>
    </submittedName>
</protein>
<sequence length="594" mass="67726">MACMSVSSLSQSTRISTHCNIIGRFGVPSRGLSQWIKTSSSSSSSLRSSSWHCMCTTLPSPATSTATIGDTDSLLKSQRQFTVYLPAHEADKDRKIEEIMEKTQGELEKTSDPTSVMKFIDTLERLGIAYHFEEEINSLLQGFLANGYSHYPQDLFTTALRFRLLRHNGYHISADVFQKFVDKNGKFKESLREDTQGMLSLYEASYLGANGEDILSQAMEFTETHFKQSIPLMAAVPQLEQALELPRHLRMARLEARRFIEEYIRESDHSSALLELAKLDYNKVQLLHQSELNEISRWWKQLGLVENLGFGRDRPLECFLWTVGILPEPKYSGCRIELTKTIAVLLVLDDIFDSFGTLDELVRFTHAIRRWDLSAMEQLPEYMKVCYMALYNTTNEIGYKILKEHGWNVVPYLKRTWIDMIEGFQAEANWCSSGYVPSLEEYIENGVTTAGSYMALVHLFFLMGQGVTDETIGMLEPYPKFFSSSGRILRLWDDLGTASEEQERGDIASSIELFMREKDLSSQGEARKYVKQVIYSLWKELNGELMASKAMPLPLIKAAFNMARTSQVIYQHGDDNSFPSVDQCVQSLFFTPIL</sequence>
<evidence type="ECO:0000259" key="4">
    <source>
        <dbReference type="Pfam" id="PF01397"/>
    </source>
</evidence>
<dbReference type="Pfam" id="PF03936">
    <property type="entry name" value="Terpene_synth_C"/>
    <property type="match status" value="1"/>
</dbReference>
<keyword evidence="6" id="KW-0378">Hydrolase</keyword>
<evidence type="ECO:0000256" key="1">
    <source>
        <dbReference type="ARBA" id="ARBA00001946"/>
    </source>
</evidence>
<name>A0A109P1X1_CAMAC</name>
<evidence type="ECO:0000259" key="5">
    <source>
        <dbReference type="Pfam" id="PF03936"/>
    </source>
</evidence>
<dbReference type="BioCyc" id="MetaCyc:MONOMER-20523"/>